<keyword evidence="4" id="KW-1185">Reference proteome</keyword>
<feature type="compositionally biased region" description="Low complexity" evidence="1">
    <location>
        <begin position="42"/>
        <end position="59"/>
    </location>
</feature>
<evidence type="ECO:0008006" key="5">
    <source>
        <dbReference type="Google" id="ProtNLM"/>
    </source>
</evidence>
<keyword evidence="2" id="KW-0732">Signal</keyword>
<gene>
    <name evidence="3" type="ORF">LNINA_LOCUS12411</name>
</gene>
<proteinExistence type="predicted"/>
<feature type="compositionally biased region" description="Low complexity" evidence="1">
    <location>
        <begin position="67"/>
        <end position="94"/>
    </location>
</feature>
<dbReference type="AlphaFoldDB" id="A0AAV1JZ66"/>
<evidence type="ECO:0000256" key="1">
    <source>
        <dbReference type="SAM" id="MobiDB-lite"/>
    </source>
</evidence>
<feature type="compositionally biased region" description="Basic and acidic residues" evidence="1">
    <location>
        <begin position="95"/>
        <end position="107"/>
    </location>
</feature>
<protein>
    <recommendedName>
        <fullName evidence="5">Activating signal cointegrator 1 complex subunit 2 homolog</fullName>
    </recommendedName>
</protein>
<name>A0AAV1JZ66_9NEOP</name>
<feature type="region of interest" description="Disordered" evidence="1">
    <location>
        <begin position="40"/>
        <end position="165"/>
    </location>
</feature>
<accession>A0AAV1JZ66</accession>
<feature type="signal peptide" evidence="2">
    <location>
        <begin position="1"/>
        <end position="16"/>
    </location>
</feature>
<sequence>MLRNCVLFAVVGCVLGVPVAQYQVQEENIPPHLLRQYIGQGQAQHAPRPVPQAAPARLPYNVQSEEQYQPRPQYQPQHQAQPQPQYRPQQPQQQRDPEDFDVSRKPTDIVVKFPTPKPQLQQEAQHAPQHAQQHVPQYVPQQHQQHQQQLQQRPQPNQQQYYRYE</sequence>
<comment type="caution">
    <text evidence="3">The sequence shown here is derived from an EMBL/GenBank/DDBJ whole genome shotgun (WGS) entry which is preliminary data.</text>
</comment>
<reference evidence="3 4" key="1">
    <citation type="submission" date="2023-11" db="EMBL/GenBank/DDBJ databases">
        <authorList>
            <person name="Okamura Y."/>
        </authorList>
    </citation>
    <scope>NUCLEOTIDE SEQUENCE [LARGE SCALE GENOMIC DNA]</scope>
</reference>
<evidence type="ECO:0000313" key="4">
    <source>
        <dbReference type="Proteomes" id="UP001497472"/>
    </source>
</evidence>
<organism evidence="3 4">
    <name type="scientific">Leptosia nina</name>
    <dbReference type="NCBI Taxonomy" id="320188"/>
    <lineage>
        <taxon>Eukaryota</taxon>
        <taxon>Metazoa</taxon>
        <taxon>Ecdysozoa</taxon>
        <taxon>Arthropoda</taxon>
        <taxon>Hexapoda</taxon>
        <taxon>Insecta</taxon>
        <taxon>Pterygota</taxon>
        <taxon>Neoptera</taxon>
        <taxon>Endopterygota</taxon>
        <taxon>Lepidoptera</taxon>
        <taxon>Glossata</taxon>
        <taxon>Ditrysia</taxon>
        <taxon>Papilionoidea</taxon>
        <taxon>Pieridae</taxon>
        <taxon>Pierinae</taxon>
        <taxon>Leptosia</taxon>
    </lineage>
</organism>
<evidence type="ECO:0000256" key="2">
    <source>
        <dbReference type="SAM" id="SignalP"/>
    </source>
</evidence>
<evidence type="ECO:0000313" key="3">
    <source>
        <dbReference type="EMBL" id="CAK1553407.1"/>
    </source>
</evidence>
<dbReference type="EMBL" id="CAVLEF010000225">
    <property type="protein sequence ID" value="CAK1553407.1"/>
    <property type="molecule type" value="Genomic_DNA"/>
</dbReference>
<feature type="compositionally biased region" description="Low complexity" evidence="1">
    <location>
        <begin position="118"/>
        <end position="165"/>
    </location>
</feature>
<dbReference type="Proteomes" id="UP001497472">
    <property type="component" value="Unassembled WGS sequence"/>
</dbReference>
<feature type="chain" id="PRO_5043595089" description="Activating signal cointegrator 1 complex subunit 2 homolog" evidence="2">
    <location>
        <begin position="17"/>
        <end position="165"/>
    </location>
</feature>